<feature type="compositionally biased region" description="Polar residues" evidence="10">
    <location>
        <begin position="809"/>
        <end position="820"/>
    </location>
</feature>
<dbReference type="GO" id="GO:0061630">
    <property type="term" value="F:ubiquitin protein ligase activity"/>
    <property type="evidence" value="ECO:0007669"/>
    <property type="project" value="UniProtKB-EC"/>
</dbReference>
<dbReference type="Proteomes" id="UP000775872">
    <property type="component" value="Unassembled WGS sequence"/>
</dbReference>
<dbReference type="GO" id="GO:0008270">
    <property type="term" value="F:zinc ion binding"/>
    <property type="evidence" value="ECO:0007669"/>
    <property type="project" value="UniProtKB-KW"/>
</dbReference>
<evidence type="ECO:0000256" key="2">
    <source>
        <dbReference type="ARBA" id="ARBA00012251"/>
    </source>
</evidence>
<accession>A0A9N9Z2L3</accession>
<name>A0A9N9Z2L3_9HYPO</name>
<sequence length="829" mass="94245">MAAFPGLGEKEIMPGTYEPTDFEDLESNPFELLTQFQEEWRNRERPDAWSTKNLAALDLTDVDWQAYNPPASVFNLSGVDSQLLAKIIHTSVENVNARSAHERGQRLEIEELRAAAEKQAARKPKEIEYLPIIIPPERPEPSDVDSIAGSENASIARMQAINALNDGGRRPSQASSMTDPSSKSIKGRKGRFRKLLDRVGDFGETGSSGRLGLLPPLPPSDLVGENALPFPNSLQPGSRQENRGSTIQELGATIRANIQMLQSRSTSIYELSSVIPIQELPGSTVMPRSKSVKHPPPPPAMVECVSCLEEFPPGNVVKVPCHSYCHECFAGLISAACRNEQQWPPKCCLNEIPFRTILRYVPKDLKQKFQDRSSEWNVPVNERIYCSTPDCSLWISPESVRKNANKARCERGHWTCTICRGPQHDRGECPQDRDMNLTNQLAEEEGWKRCYNCRALVEHKEACQHMTCRCGSQFCYVCGLRWKTCGCTMEQLNQVKDAAAARKEERQRKEAQESEELRQMLAEIAEFERQEALKAEMERQENIRLEELRQQQELLERVRLECIRRLEVEAKFLELRAALDQLHDRQVVLLAEEQVEAEGKLAEDYEAAKVRLEQKQVEDRGQLEISIQTRISGRDEAFGQEFSVRSALETKILEEFHVQLLEYWKIRPNGDGEIEKAMALLRKTMEQYYQAWKEWRDRQQAAYSEQLEEERIIMGELVTSGHARLKEKQEESVRDMGRRRIAEKKWLRTIAAEREKLLAEAEEQEMEGEAEAMFSSEGRKRASANGERPATAGPAPKEPLKIQPMTVRSALTASSRSPVSPRTHIGQAL</sequence>
<evidence type="ECO:0000256" key="9">
    <source>
        <dbReference type="SAM" id="Coils"/>
    </source>
</evidence>
<feature type="compositionally biased region" description="Polar residues" evidence="10">
    <location>
        <begin position="172"/>
        <end position="184"/>
    </location>
</feature>
<feature type="region of interest" description="Disordered" evidence="10">
    <location>
        <begin position="165"/>
        <end position="190"/>
    </location>
</feature>
<evidence type="ECO:0000313" key="12">
    <source>
        <dbReference type="EMBL" id="CAH0048017.1"/>
    </source>
</evidence>
<evidence type="ECO:0000256" key="1">
    <source>
        <dbReference type="ARBA" id="ARBA00001798"/>
    </source>
</evidence>
<evidence type="ECO:0000256" key="4">
    <source>
        <dbReference type="ARBA" id="ARBA00022723"/>
    </source>
</evidence>
<reference evidence="13" key="1">
    <citation type="submission" date="2019-06" db="EMBL/GenBank/DDBJ databases">
        <authorList>
            <person name="Broberg M."/>
        </authorList>
    </citation>
    <scope>NUCLEOTIDE SEQUENCE [LARGE SCALE GENOMIC DNA]</scope>
</reference>
<keyword evidence="8" id="KW-0862">Zinc</keyword>
<keyword evidence="13" id="KW-1185">Reference proteome</keyword>
<keyword evidence="5" id="KW-0677">Repeat</keyword>
<keyword evidence="3" id="KW-0808">Transferase</keyword>
<keyword evidence="7" id="KW-0833">Ubl conjugation pathway</keyword>
<evidence type="ECO:0000313" key="13">
    <source>
        <dbReference type="Proteomes" id="UP000775872"/>
    </source>
</evidence>
<protein>
    <recommendedName>
        <fullName evidence="2">RBR-type E3 ubiquitin transferase</fullName>
        <ecNumber evidence="2">2.3.2.31</ecNumber>
    </recommendedName>
</protein>
<dbReference type="CDD" id="cd20335">
    <property type="entry name" value="BRcat_RBR"/>
    <property type="match status" value="1"/>
</dbReference>
<dbReference type="EMBL" id="CABFOC020000034">
    <property type="protein sequence ID" value="CAH0048017.1"/>
    <property type="molecule type" value="Genomic_DNA"/>
</dbReference>
<dbReference type="Gene3D" id="1.20.120.1750">
    <property type="match status" value="1"/>
</dbReference>
<dbReference type="PROSITE" id="PS51873">
    <property type="entry name" value="TRIAD"/>
    <property type="match status" value="1"/>
</dbReference>
<proteinExistence type="predicted"/>
<evidence type="ECO:0000256" key="5">
    <source>
        <dbReference type="ARBA" id="ARBA00022737"/>
    </source>
</evidence>
<comment type="catalytic activity">
    <reaction evidence="1">
        <text>[E2 ubiquitin-conjugating enzyme]-S-ubiquitinyl-L-cysteine + [acceptor protein]-L-lysine = [E2 ubiquitin-conjugating enzyme]-L-cysteine + [acceptor protein]-N(6)-ubiquitinyl-L-lysine.</text>
        <dbReference type="EC" id="2.3.2.31"/>
    </reaction>
</comment>
<dbReference type="AlphaFoldDB" id="A0A9N9Z2L3"/>
<evidence type="ECO:0000256" key="7">
    <source>
        <dbReference type="ARBA" id="ARBA00022786"/>
    </source>
</evidence>
<dbReference type="SUPFAM" id="SSF57850">
    <property type="entry name" value="RING/U-box"/>
    <property type="match status" value="1"/>
</dbReference>
<keyword evidence="9" id="KW-0175">Coiled coil</keyword>
<dbReference type="CDD" id="cd22584">
    <property type="entry name" value="Rcat_RBR_unk"/>
    <property type="match status" value="1"/>
</dbReference>
<dbReference type="InterPro" id="IPR002867">
    <property type="entry name" value="IBR_dom"/>
</dbReference>
<feature type="compositionally biased region" description="Polar residues" evidence="10">
    <location>
        <begin position="232"/>
        <end position="245"/>
    </location>
</feature>
<evidence type="ECO:0000256" key="3">
    <source>
        <dbReference type="ARBA" id="ARBA00022679"/>
    </source>
</evidence>
<gene>
    <name evidence="12" type="ORF">CSOL1703_00016269</name>
</gene>
<dbReference type="InterPro" id="IPR044066">
    <property type="entry name" value="TRIAD_supradom"/>
</dbReference>
<keyword evidence="4" id="KW-0479">Metal-binding</keyword>
<feature type="coiled-coil region" evidence="9">
    <location>
        <begin position="489"/>
        <end position="565"/>
    </location>
</feature>
<organism evidence="12 13">
    <name type="scientific">Clonostachys solani</name>
    <dbReference type="NCBI Taxonomy" id="160281"/>
    <lineage>
        <taxon>Eukaryota</taxon>
        <taxon>Fungi</taxon>
        <taxon>Dikarya</taxon>
        <taxon>Ascomycota</taxon>
        <taxon>Pezizomycotina</taxon>
        <taxon>Sordariomycetes</taxon>
        <taxon>Hypocreomycetidae</taxon>
        <taxon>Hypocreales</taxon>
        <taxon>Bionectriaceae</taxon>
        <taxon>Clonostachys</taxon>
    </lineage>
</organism>
<dbReference type="EC" id="2.3.2.31" evidence="2"/>
<feature type="domain" description="RING-type" evidence="11">
    <location>
        <begin position="300"/>
        <end position="491"/>
    </location>
</feature>
<reference evidence="12 13" key="2">
    <citation type="submission" date="2021-10" db="EMBL/GenBank/DDBJ databases">
        <authorList>
            <person name="Piombo E."/>
        </authorList>
    </citation>
    <scope>NUCLEOTIDE SEQUENCE [LARGE SCALE GENOMIC DNA]</scope>
</reference>
<evidence type="ECO:0000259" key="11">
    <source>
        <dbReference type="PROSITE" id="PS51873"/>
    </source>
</evidence>
<dbReference type="OrthoDB" id="9977870at2759"/>
<comment type="caution">
    <text evidence="12">The sequence shown here is derived from an EMBL/GenBank/DDBJ whole genome shotgun (WGS) entry which is preliminary data.</text>
</comment>
<dbReference type="Pfam" id="PF01485">
    <property type="entry name" value="IBR"/>
    <property type="match status" value="2"/>
</dbReference>
<dbReference type="GO" id="GO:0016567">
    <property type="term" value="P:protein ubiquitination"/>
    <property type="evidence" value="ECO:0007669"/>
    <property type="project" value="InterPro"/>
</dbReference>
<keyword evidence="6" id="KW-0863">Zinc-finger</keyword>
<evidence type="ECO:0000256" key="10">
    <source>
        <dbReference type="SAM" id="MobiDB-lite"/>
    </source>
</evidence>
<evidence type="ECO:0000256" key="6">
    <source>
        <dbReference type="ARBA" id="ARBA00022771"/>
    </source>
</evidence>
<dbReference type="InterPro" id="IPR031127">
    <property type="entry name" value="E3_UB_ligase_RBR"/>
</dbReference>
<feature type="region of interest" description="Disordered" evidence="10">
    <location>
        <begin position="224"/>
        <end position="245"/>
    </location>
</feature>
<feature type="compositionally biased region" description="Acidic residues" evidence="10">
    <location>
        <begin position="761"/>
        <end position="770"/>
    </location>
</feature>
<evidence type="ECO:0000256" key="8">
    <source>
        <dbReference type="ARBA" id="ARBA00022833"/>
    </source>
</evidence>
<dbReference type="PANTHER" id="PTHR11685">
    <property type="entry name" value="RBR FAMILY RING FINGER AND IBR DOMAIN-CONTAINING"/>
    <property type="match status" value="1"/>
</dbReference>
<feature type="region of interest" description="Disordered" evidence="10">
    <location>
        <begin position="761"/>
        <end position="829"/>
    </location>
</feature>